<proteinExistence type="predicted"/>
<comment type="caution">
    <text evidence="4">The sequence shown here is derived from an EMBL/GenBank/DDBJ whole genome shotgun (WGS) entry which is preliminary data.</text>
</comment>
<dbReference type="Gene3D" id="3.40.50.10050">
    <property type="entry name" value="Translation initiation factor IF- 2, domain 3"/>
    <property type="match status" value="1"/>
</dbReference>
<keyword evidence="5" id="KW-1185">Reference proteome</keyword>
<dbReference type="EMBL" id="JBCGBO010000003">
    <property type="protein sequence ID" value="KAK9215731.1"/>
    <property type="molecule type" value="Genomic_DNA"/>
</dbReference>
<dbReference type="PANTHER" id="PTHR43381">
    <property type="entry name" value="TRANSLATION INITIATION FACTOR IF-2-RELATED"/>
    <property type="match status" value="1"/>
</dbReference>
<dbReference type="Pfam" id="PF11987">
    <property type="entry name" value="IF-2"/>
    <property type="match status" value="1"/>
</dbReference>
<evidence type="ECO:0000256" key="1">
    <source>
        <dbReference type="ARBA" id="ARBA00022741"/>
    </source>
</evidence>
<dbReference type="InterPro" id="IPR015760">
    <property type="entry name" value="TIF_IF2"/>
</dbReference>
<dbReference type="SUPFAM" id="SSF50447">
    <property type="entry name" value="Translation proteins"/>
    <property type="match status" value="1"/>
</dbReference>
<dbReference type="SUPFAM" id="SSF52156">
    <property type="entry name" value="Initiation factor IF2/eIF5b, domain 3"/>
    <property type="match status" value="1"/>
</dbReference>
<dbReference type="PANTHER" id="PTHR43381:SF4">
    <property type="entry name" value="EUKARYOTIC TRANSLATION INITIATION FACTOR 5B"/>
    <property type="match status" value="1"/>
</dbReference>
<keyword evidence="2" id="KW-0342">GTP-binding</keyword>
<evidence type="ECO:0000313" key="4">
    <source>
        <dbReference type="EMBL" id="KAK9215731.1"/>
    </source>
</evidence>
<organism evidence="4 5">
    <name type="scientific">Citrus x changshan-huyou</name>
    <dbReference type="NCBI Taxonomy" id="2935761"/>
    <lineage>
        <taxon>Eukaryota</taxon>
        <taxon>Viridiplantae</taxon>
        <taxon>Streptophyta</taxon>
        <taxon>Embryophyta</taxon>
        <taxon>Tracheophyta</taxon>
        <taxon>Spermatophyta</taxon>
        <taxon>Magnoliopsida</taxon>
        <taxon>eudicotyledons</taxon>
        <taxon>Gunneridae</taxon>
        <taxon>Pentapetalae</taxon>
        <taxon>rosids</taxon>
        <taxon>malvids</taxon>
        <taxon>Sapindales</taxon>
        <taxon>Rutaceae</taxon>
        <taxon>Aurantioideae</taxon>
        <taxon>Citrus</taxon>
    </lineage>
</organism>
<evidence type="ECO:0000256" key="2">
    <source>
        <dbReference type="ARBA" id="ARBA00023134"/>
    </source>
</evidence>
<accession>A0AAP0QUJ7</accession>
<dbReference type="GO" id="GO:0003743">
    <property type="term" value="F:translation initiation factor activity"/>
    <property type="evidence" value="ECO:0007669"/>
    <property type="project" value="TreeGrafter"/>
</dbReference>
<dbReference type="InterPro" id="IPR023115">
    <property type="entry name" value="TIF_IF2_dom3"/>
</dbReference>
<dbReference type="GO" id="GO:0005525">
    <property type="term" value="F:GTP binding"/>
    <property type="evidence" value="ECO:0007669"/>
    <property type="project" value="UniProtKB-KW"/>
</dbReference>
<dbReference type="AlphaFoldDB" id="A0AAP0QUJ7"/>
<feature type="domain" description="Translation initiation factor IF- 2" evidence="3">
    <location>
        <begin position="93"/>
        <end position="201"/>
    </location>
</feature>
<keyword evidence="1" id="KW-0547">Nucleotide-binding</keyword>
<reference evidence="4 5" key="1">
    <citation type="submission" date="2024-05" db="EMBL/GenBank/DDBJ databases">
        <title>Haplotype-resolved chromosome-level genome assembly of Huyou (Citrus changshanensis).</title>
        <authorList>
            <person name="Miao C."/>
            <person name="Chen W."/>
            <person name="Wu Y."/>
            <person name="Wang L."/>
            <person name="Zhao S."/>
            <person name="Grierson D."/>
            <person name="Xu C."/>
            <person name="Chen K."/>
        </authorList>
    </citation>
    <scope>NUCLEOTIDE SEQUENCE [LARGE SCALE GENOMIC DNA]</scope>
    <source>
        <strain evidence="4">01-14</strain>
        <tissue evidence="4">Leaf</tissue>
    </source>
</reference>
<protein>
    <recommendedName>
        <fullName evidence="3">Translation initiation factor IF- 2 domain-containing protein</fullName>
    </recommendedName>
</protein>
<gene>
    <name evidence="4" type="ORF">WN944_007737</name>
</gene>
<evidence type="ECO:0000259" key="3">
    <source>
        <dbReference type="Pfam" id="PF11987"/>
    </source>
</evidence>
<name>A0AAP0QUJ7_9ROSI</name>
<dbReference type="GO" id="GO:0005739">
    <property type="term" value="C:mitochondrion"/>
    <property type="evidence" value="ECO:0007669"/>
    <property type="project" value="TreeGrafter"/>
</dbReference>
<sequence length="201" mass="22217">MVKKLAFRNEVQEPIDTKSQSLLTPHPMEELRVKGAYQHHEEIKAAQGIKITAQRFYIIMRGLRDAIAGTSLYVVGPNDDLEDVKKADMEETKSVTEAAAEGMKSVMSKVDKTCEGVCMQASTWGSLEALLAFFISSKMSIPVRDTSTGPVYKKDVVKASIIPDKKKEYAAILAFDVKVTPEAQELANKLGVKIFNADTIY</sequence>
<evidence type="ECO:0000313" key="5">
    <source>
        <dbReference type="Proteomes" id="UP001428341"/>
    </source>
</evidence>
<dbReference type="InterPro" id="IPR036925">
    <property type="entry name" value="TIF_IF2_dom3_sf"/>
</dbReference>
<dbReference type="Proteomes" id="UP001428341">
    <property type="component" value="Unassembled WGS sequence"/>
</dbReference>
<dbReference type="InterPro" id="IPR009000">
    <property type="entry name" value="Transl_B-barrel_sf"/>
</dbReference>
<dbReference type="Gene3D" id="2.40.30.10">
    <property type="entry name" value="Translation factors"/>
    <property type="match status" value="1"/>
</dbReference>